<keyword evidence="1" id="KW-0805">Transcription regulation</keyword>
<dbReference type="Pfam" id="PF09339">
    <property type="entry name" value="HTH_IclR"/>
    <property type="match status" value="1"/>
</dbReference>
<evidence type="ECO:0000256" key="1">
    <source>
        <dbReference type="ARBA" id="ARBA00023015"/>
    </source>
</evidence>
<dbReference type="Gene3D" id="3.30.450.40">
    <property type="match status" value="1"/>
</dbReference>
<name>A0ABW4BIB5_9LACO</name>
<dbReference type="Gene3D" id="1.10.10.10">
    <property type="entry name" value="Winged helix-like DNA-binding domain superfamily/Winged helix DNA-binding domain"/>
    <property type="match status" value="1"/>
</dbReference>
<accession>A0ABW4BIB5</accession>
<proteinExistence type="predicted"/>
<dbReference type="SMART" id="SM00346">
    <property type="entry name" value="HTH_ICLR"/>
    <property type="match status" value="1"/>
</dbReference>
<dbReference type="RefSeq" id="WP_204118542.1">
    <property type="nucleotide sequence ID" value="NZ_BOLV01000005.1"/>
</dbReference>
<dbReference type="Pfam" id="PF01614">
    <property type="entry name" value="IclR_C"/>
    <property type="match status" value="1"/>
</dbReference>
<sequence>MPTNTNKPYGTVLVKAKEILDFLGRTETAPTLAEISAGVTMAKPTALKVLTTMNELGLVRRDDQTKRYYMGTQLIAYAQKALASFDIAGTVRPYLERLRDETQETINLGVVRDDQIVLIDKLESPNSIKLQSIIGGTMNLYSSAMGKAVLAGYSSAQLHQYLSGRELKALTPATLTKQTALQADLKRIRQTGISIDNEENEPEVYCLGVTLQKSNHLYGAISVSTPKYRLSDERRAQFVRLLLNTQHAIESVL</sequence>
<feature type="domain" description="IclR-ED" evidence="5">
    <location>
        <begin position="73"/>
        <end position="253"/>
    </location>
</feature>
<dbReference type="InterPro" id="IPR029016">
    <property type="entry name" value="GAF-like_dom_sf"/>
</dbReference>
<protein>
    <submittedName>
        <fullName evidence="6">IclR family transcriptional regulator</fullName>
    </submittedName>
</protein>
<evidence type="ECO:0000313" key="7">
    <source>
        <dbReference type="Proteomes" id="UP001597199"/>
    </source>
</evidence>
<dbReference type="SUPFAM" id="SSF46785">
    <property type="entry name" value="Winged helix' DNA-binding domain"/>
    <property type="match status" value="1"/>
</dbReference>
<dbReference type="PROSITE" id="PS51077">
    <property type="entry name" value="HTH_ICLR"/>
    <property type="match status" value="1"/>
</dbReference>
<evidence type="ECO:0000259" key="5">
    <source>
        <dbReference type="PROSITE" id="PS51078"/>
    </source>
</evidence>
<dbReference type="InterPro" id="IPR036390">
    <property type="entry name" value="WH_DNA-bd_sf"/>
</dbReference>
<dbReference type="Proteomes" id="UP001597199">
    <property type="component" value="Unassembled WGS sequence"/>
</dbReference>
<dbReference type="InterPro" id="IPR050707">
    <property type="entry name" value="HTH_MetabolicPath_Reg"/>
</dbReference>
<dbReference type="SUPFAM" id="SSF55781">
    <property type="entry name" value="GAF domain-like"/>
    <property type="match status" value="1"/>
</dbReference>
<keyword evidence="7" id="KW-1185">Reference proteome</keyword>
<feature type="domain" description="HTH iclR-type" evidence="4">
    <location>
        <begin position="10"/>
        <end position="72"/>
    </location>
</feature>
<dbReference type="EMBL" id="JBHTOA010000025">
    <property type="protein sequence ID" value="MFD1398842.1"/>
    <property type="molecule type" value="Genomic_DNA"/>
</dbReference>
<dbReference type="PANTHER" id="PTHR30136">
    <property type="entry name" value="HELIX-TURN-HELIX TRANSCRIPTIONAL REGULATOR, ICLR FAMILY"/>
    <property type="match status" value="1"/>
</dbReference>
<evidence type="ECO:0000259" key="4">
    <source>
        <dbReference type="PROSITE" id="PS51077"/>
    </source>
</evidence>
<dbReference type="PROSITE" id="PS51078">
    <property type="entry name" value="ICLR_ED"/>
    <property type="match status" value="1"/>
</dbReference>
<keyword evidence="3" id="KW-0804">Transcription</keyword>
<evidence type="ECO:0000256" key="3">
    <source>
        <dbReference type="ARBA" id="ARBA00023163"/>
    </source>
</evidence>
<dbReference type="InterPro" id="IPR036388">
    <property type="entry name" value="WH-like_DNA-bd_sf"/>
</dbReference>
<dbReference type="InterPro" id="IPR014757">
    <property type="entry name" value="Tscrpt_reg_IclR_C"/>
</dbReference>
<gene>
    <name evidence="6" type="ORF">ACFQ41_05925</name>
</gene>
<comment type="caution">
    <text evidence="6">The sequence shown here is derived from an EMBL/GenBank/DDBJ whole genome shotgun (WGS) entry which is preliminary data.</text>
</comment>
<keyword evidence="2" id="KW-0238">DNA-binding</keyword>
<evidence type="ECO:0000256" key="2">
    <source>
        <dbReference type="ARBA" id="ARBA00023125"/>
    </source>
</evidence>
<organism evidence="6 7">
    <name type="scientific">Lacticaseibacillus suilingensis</name>
    <dbReference type="NCBI Taxonomy" id="2799577"/>
    <lineage>
        <taxon>Bacteria</taxon>
        <taxon>Bacillati</taxon>
        <taxon>Bacillota</taxon>
        <taxon>Bacilli</taxon>
        <taxon>Lactobacillales</taxon>
        <taxon>Lactobacillaceae</taxon>
        <taxon>Lacticaseibacillus</taxon>
    </lineage>
</organism>
<dbReference type="InterPro" id="IPR005471">
    <property type="entry name" value="Tscrpt_reg_IclR_N"/>
</dbReference>
<reference evidence="7" key="1">
    <citation type="journal article" date="2019" name="Int. J. Syst. Evol. Microbiol.">
        <title>The Global Catalogue of Microorganisms (GCM) 10K type strain sequencing project: providing services to taxonomists for standard genome sequencing and annotation.</title>
        <authorList>
            <consortium name="The Broad Institute Genomics Platform"/>
            <consortium name="The Broad Institute Genome Sequencing Center for Infectious Disease"/>
            <person name="Wu L."/>
            <person name="Ma J."/>
        </authorList>
    </citation>
    <scope>NUCLEOTIDE SEQUENCE [LARGE SCALE GENOMIC DNA]</scope>
    <source>
        <strain evidence="7">CCM 9110</strain>
    </source>
</reference>
<dbReference type="PANTHER" id="PTHR30136:SF35">
    <property type="entry name" value="HTH-TYPE TRANSCRIPTIONAL REGULATOR RV1719"/>
    <property type="match status" value="1"/>
</dbReference>
<evidence type="ECO:0000313" key="6">
    <source>
        <dbReference type="EMBL" id="MFD1398842.1"/>
    </source>
</evidence>